<name>A0A8J0QUJ9_XENTR</name>
<dbReference type="OrthoDB" id="8945512at2759"/>
<dbReference type="PRINTS" id="PR01700">
    <property type="entry name" value="CD34ANTIGEN"/>
</dbReference>
<feature type="region of interest" description="Disordered" evidence="8">
    <location>
        <begin position="419"/>
        <end position="487"/>
    </location>
</feature>
<dbReference type="KEGG" id="xtr:779603"/>
<dbReference type="GO" id="GO:0007160">
    <property type="term" value="P:cell-matrix adhesion"/>
    <property type="evidence" value="ECO:0000318"/>
    <property type="project" value="GO_Central"/>
</dbReference>
<sequence length="487" mass="53531">MVYFRRTSQLRKGLIFSTLRNCILGGSTKTYHLKHGTFETPPHSCLGLNSQTHTKSLSAALTLGDALTSTNNTAQQSRTWSICASLCLSAKAARMMLMCCLRELKKVYLLWSLLSILILLEASSTDPKNATETPTTTITTKTSTNTKTTETLNVVTPTMPKYTTTTTLPQIPSTISNVITTAYTKSTEPAPVTQNSTAIPADIKTTTVSENLTSSVPNTTTSTSPFNQNISADSYEAFTTAASSFPPLATTISNTTYSSPPDSTNSDLENEIQQNSTGQVKVNCDSLKNYVSNEKVVCFEYREKVKCEDFLKPDKGNLLKSVLCNVTNSDTSQCNLTLYTSETNQQCILWVLKGLASKDENNAIESHRSKLQKEDIELKWQQISDHQTKTKKTMIALVTLGVLLAFFILTGYYMSNRESWTPGRQRLGEDPYYTETDSQGNTLVSVSSHTQEKANNETRENGTGQASTPTTTNGHSTKKQTMSDTKV</sequence>
<dbReference type="CTD" id="947"/>
<dbReference type="PANTHER" id="PTHR16677:SF1">
    <property type="entry name" value="HEMATOPOIETIC PROGENITOR CELL ANTIGEN CD34"/>
    <property type="match status" value="1"/>
</dbReference>
<evidence type="ECO:0000256" key="2">
    <source>
        <dbReference type="ARBA" id="ARBA00022692"/>
    </source>
</evidence>
<evidence type="ECO:0000256" key="9">
    <source>
        <dbReference type="SAM" id="Phobius"/>
    </source>
</evidence>
<dbReference type="InterPro" id="IPR013836">
    <property type="entry name" value="CD34/Podocalyxin"/>
</dbReference>
<evidence type="ECO:0000256" key="4">
    <source>
        <dbReference type="ARBA" id="ARBA00022889"/>
    </source>
</evidence>
<dbReference type="AGR" id="Xenbase:XB-GENE-6457891"/>
<evidence type="ECO:0000256" key="8">
    <source>
        <dbReference type="SAM" id="MobiDB-lite"/>
    </source>
</evidence>
<evidence type="ECO:0000256" key="6">
    <source>
        <dbReference type="ARBA" id="ARBA00023136"/>
    </source>
</evidence>
<feature type="compositionally biased region" description="Basic and acidic residues" evidence="8">
    <location>
        <begin position="450"/>
        <end position="460"/>
    </location>
</feature>
<feature type="compositionally biased region" description="Polar residues" evidence="8">
    <location>
        <begin position="461"/>
        <end position="487"/>
    </location>
</feature>
<feature type="transmembrane region" description="Helical" evidence="9">
    <location>
        <begin position="394"/>
        <end position="414"/>
    </location>
</feature>
<feature type="compositionally biased region" description="Polar residues" evidence="8">
    <location>
        <begin position="435"/>
        <end position="449"/>
    </location>
</feature>
<evidence type="ECO:0000256" key="7">
    <source>
        <dbReference type="ARBA" id="ARBA00023180"/>
    </source>
</evidence>
<keyword evidence="3" id="KW-0732">Signal</keyword>
<dbReference type="PANTHER" id="PTHR16677">
    <property type="entry name" value="HEMATOPOIETIC PROGENITOR CELL ANTIGEN CD34"/>
    <property type="match status" value="1"/>
</dbReference>
<evidence type="ECO:0000313" key="10">
    <source>
        <dbReference type="Proteomes" id="UP000008143"/>
    </source>
</evidence>
<dbReference type="Pfam" id="PF06365">
    <property type="entry name" value="CD34_antigen"/>
    <property type="match status" value="1"/>
</dbReference>
<protein>
    <submittedName>
        <fullName evidence="11">Hematopoietic progenitor cell antigen CD34</fullName>
    </submittedName>
</protein>
<comment type="subcellular location">
    <subcellularLocation>
        <location evidence="1">Membrane</location>
        <topology evidence="1">Single-pass type I membrane protein</topology>
    </subcellularLocation>
</comment>
<gene>
    <name evidence="11 12" type="primary">cd34</name>
</gene>
<evidence type="ECO:0000313" key="11">
    <source>
        <dbReference type="RefSeq" id="XP_002938478.1"/>
    </source>
</evidence>
<dbReference type="InterPro" id="IPR008083">
    <property type="entry name" value="CD34"/>
</dbReference>
<dbReference type="OMA" id="WSFKIMK"/>
<proteinExistence type="predicted"/>
<dbReference type="AlphaFoldDB" id="A0A8J0QUJ9"/>
<dbReference type="Proteomes" id="UP000008143">
    <property type="component" value="Chromosome 2"/>
</dbReference>
<keyword evidence="5 9" id="KW-1133">Transmembrane helix</keyword>
<keyword evidence="4" id="KW-0130">Cell adhesion</keyword>
<reference evidence="11" key="1">
    <citation type="submission" date="2025-08" db="UniProtKB">
        <authorList>
            <consortium name="RefSeq"/>
        </authorList>
    </citation>
    <scope>IDENTIFICATION</scope>
    <source>
        <strain evidence="11">Nigerian</strain>
        <tissue evidence="11">Liver and blood</tissue>
    </source>
</reference>
<dbReference type="GO" id="GO:0005886">
    <property type="term" value="C:plasma membrane"/>
    <property type="evidence" value="ECO:0007669"/>
    <property type="project" value="UniProtKB-ARBA"/>
</dbReference>
<evidence type="ECO:0000313" key="12">
    <source>
        <dbReference type="Xenbase" id="XB-GENE-6457891"/>
    </source>
</evidence>
<evidence type="ECO:0000256" key="1">
    <source>
        <dbReference type="ARBA" id="ARBA00004479"/>
    </source>
</evidence>
<keyword evidence="10" id="KW-1185">Reference proteome</keyword>
<dbReference type="GeneID" id="779603"/>
<organism evidence="10 11">
    <name type="scientific">Xenopus tropicalis</name>
    <name type="common">Western clawed frog</name>
    <name type="synonym">Silurana tropicalis</name>
    <dbReference type="NCBI Taxonomy" id="8364"/>
    <lineage>
        <taxon>Eukaryota</taxon>
        <taxon>Metazoa</taxon>
        <taxon>Chordata</taxon>
        <taxon>Craniata</taxon>
        <taxon>Vertebrata</taxon>
        <taxon>Euteleostomi</taxon>
        <taxon>Amphibia</taxon>
        <taxon>Batrachia</taxon>
        <taxon>Anura</taxon>
        <taxon>Pipoidea</taxon>
        <taxon>Pipidae</taxon>
        <taxon>Xenopodinae</taxon>
        <taxon>Xenopus</taxon>
        <taxon>Silurana</taxon>
    </lineage>
</organism>
<accession>A0A8J0QUJ9</accession>
<evidence type="ECO:0000256" key="5">
    <source>
        <dbReference type="ARBA" id="ARBA00022989"/>
    </source>
</evidence>
<dbReference type="RefSeq" id="XP_002938478.1">
    <property type="nucleotide sequence ID" value="XM_002938432.1"/>
</dbReference>
<evidence type="ECO:0000256" key="3">
    <source>
        <dbReference type="ARBA" id="ARBA00022729"/>
    </source>
</evidence>
<keyword evidence="2 9" id="KW-0812">Transmembrane</keyword>
<keyword evidence="6 9" id="KW-0472">Membrane</keyword>
<dbReference type="Xenbase" id="XB-GENE-6457891">
    <property type="gene designation" value="cd34"/>
</dbReference>
<keyword evidence="7" id="KW-0325">Glycoprotein</keyword>